<dbReference type="PROSITE" id="PS50297">
    <property type="entry name" value="ANK_REP_REGION"/>
    <property type="match status" value="4"/>
</dbReference>
<feature type="repeat" description="ANK" evidence="2">
    <location>
        <begin position="79"/>
        <end position="111"/>
    </location>
</feature>
<dbReference type="GO" id="GO:0005829">
    <property type="term" value="C:cytosol"/>
    <property type="evidence" value="ECO:0007669"/>
    <property type="project" value="TreeGrafter"/>
</dbReference>
<feature type="repeat" description="ANK" evidence="2">
    <location>
        <begin position="145"/>
        <end position="177"/>
    </location>
</feature>
<dbReference type="InterPro" id="IPR050164">
    <property type="entry name" value="Peptidase_C19"/>
</dbReference>
<dbReference type="SUPFAM" id="SSF54001">
    <property type="entry name" value="Cysteine proteinases"/>
    <property type="match status" value="1"/>
</dbReference>
<keyword evidence="3" id="KW-0645">Protease</keyword>
<feature type="domain" description="USP" evidence="5">
    <location>
        <begin position="425"/>
        <end position="695"/>
    </location>
</feature>
<sequence length="707" mass="80611">MSNVQRKLIRCSEGGDVTGVEEALNNGAWIDQVERSKDPSCSGRTALHYASCRGHLPVVQLLIQRNARVNVRSQLPGDYGGTALHMSALLGRTKILRALLDGGANGEVTDYKGKTAVHWAAQGGKINSLKMLQNYGCDLESRVDGKTNAVHFAAASGEMEVVKWLVESGVKSDLKDTERKTPSDIAKSEGFRDIHKYLKDRGSIRKKFEGLEEEVKELRTRLEGEQRGRAQDKVESDHTVAALTSKLDQTEEGFDQARKELDQARKELDQTKGQLDQTRQELDHTRKELDQTKGQLDQTRQELDHTRKELDHTRKELDQTKVQLDQDKQEFDQTKNEFDQTSEQQHPTNHENEPNEPLNEIRLSYAQIKQRLEQTKQQINLTKQRYYHNQTKEQPDQARELHNDIQQEVDHSEHRGNKSKVLTPSGLPNLGNTCYINSIIQCLFNITTLRDYFTQDTYREHVNSESEQRGEVADILARDFRGSQQREAHDLLADLLTWLHNDLMDASGSSFVSQHFHGELESVFLCSRPNPKEPQVISCSREVFSNLSLPVTCGKISSLQNLVESHFKSQMIEWDCNYCGEQHPCLHQSQIVDFPPVLLIHLSRYNNQNSTLKKTRVVFPSGDLILQGREGLSPRYELLGVVNHRGTTTSGHYTAYCRSLQDNTWRLYNDDTVQNTHLDIVLDGIDAHILFYTQTTQSEALYLNVET</sequence>
<dbReference type="PROSITE" id="PS50088">
    <property type="entry name" value="ANK_REPEAT"/>
    <property type="match status" value="4"/>
</dbReference>
<protein>
    <recommendedName>
        <fullName evidence="3">Ubiquitin carboxyl-terminal hydrolase</fullName>
        <ecNumber evidence="3">3.4.19.12</ecNumber>
    </recommendedName>
</protein>
<comment type="similarity">
    <text evidence="1 3">Belongs to the peptidase C19 family.</text>
</comment>
<reference evidence="6" key="1">
    <citation type="journal article" date="2021" name="Sci. Adv.">
        <title>The American lobster genome reveals insights on longevity, neural, and immune adaptations.</title>
        <authorList>
            <person name="Polinski J.M."/>
            <person name="Zimin A.V."/>
            <person name="Clark K.F."/>
            <person name="Kohn A.B."/>
            <person name="Sadowski N."/>
            <person name="Timp W."/>
            <person name="Ptitsyn A."/>
            <person name="Khanna P."/>
            <person name="Romanova D.Y."/>
            <person name="Williams P."/>
            <person name="Greenwood S.J."/>
            <person name="Moroz L.L."/>
            <person name="Walt D.R."/>
            <person name="Bodnar A.G."/>
        </authorList>
    </citation>
    <scope>NUCLEOTIDE SEQUENCE</scope>
    <source>
        <strain evidence="6">GMGI-L3</strain>
    </source>
</reference>
<organism evidence="6 7">
    <name type="scientific">Homarus americanus</name>
    <name type="common">American lobster</name>
    <dbReference type="NCBI Taxonomy" id="6706"/>
    <lineage>
        <taxon>Eukaryota</taxon>
        <taxon>Metazoa</taxon>
        <taxon>Ecdysozoa</taxon>
        <taxon>Arthropoda</taxon>
        <taxon>Crustacea</taxon>
        <taxon>Multicrustacea</taxon>
        <taxon>Malacostraca</taxon>
        <taxon>Eumalacostraca</taxon>
        <taxon>Eucarida</taxon>
        <taxon>Decapoda</taxon>
        <taxon>Pleocyemata</taxon>
        <taxon>Astacidea</taxon>
        <taxon>Nephropoidea</taxon>
        <taxon>Nephropidae</taxon>
        <taxon>Homarus</taxon>
    </lineage>
</organism>
<feature type="compositionally biased region" description="Basic and acidic residues" evidence="4">
    <location>
        <begin position="278"/>
        <end position="291"/>
    </location>
</feature>
<comment type="catalytic activity">
    <reaction evidence="3">
        <text>Thiol-dependent hydrolysis of ester, thioester, amide, peptide and isopeptide bonds formed by the C-terminal Gly of ubiquitin (a 76-residue protein attached to proteins as an intracellular targeting signal).</text>
        <dbReference type="EC" id="3.4.19.12"/>
    </reaction>
</comment>
<accession>A0A8J5JZE6</accession>
<dbReference type="InterPro" id="IPR002110">
    <property type="entry name" value="Ankyrin_rpt"/>
</dbReference>
<feature type="region of interest" description="Disordered" evidence="4">
    <location>
        <begin position="267"/>
        <end position="304"/>
    </location>
</feature>
<gene>
    <name evidence="6" type="primary">Usp8-L4</name>
    <name evidence="6" type="ORF">Hamer_G010483</name>
</gene>
<dbReference type="Pfam" id="PF00443">
    <property type="entry name" value="UCH"/>
    <property type="match status" value="1"/>
</dbReference>
<keyword evidence="3" id="KW-0833">Ubl conjugation pathway</keyword>
<evidence type="ECO:0000259" key="5">
    <source>
        <dbReference type="PROSITE" id="PS50235"/>
    </source>
</evidence>
<dbReference type="GO" id="GO:0004843">
    <property type="term" value="F:cysteine-type deubiquitinase activity"/>
    <property type="evidence" value="ECO:0007669"/>
    <property type="project" value="UniProtKB-UniRule"/>
</dbReference>
<name>A0A8J5JZE6_HOMAM</name>
<dbReference type="InterPro" id="IPR036770">
    <property type="entry name" value="Ankyrin_rpt-contain_sf"/>
</dbReference>
<dbReference type="GO" id="GO:0016579">
    <property type="term" value="P:protein deubiquitination"/>
    <property type="evidence" value="ECO:0007669"/>
    <property type="project" value="InterPro"/>
</dbReference>
<dbReference type="Gene3D" id="1.25.40.20">
    <property type="entry name" value="Ankyrin repeat-containing domain"/>
    <property type="match status" value="1"/>
</dbReference>
<dbReference type="SMART" id="SM00248">
    <property type="entry name" value="ANK"/>
    <property type="match status" value="4"/>
</dbReference>
<dbReference type="PROSITE" id="PS00973">
    <property type="entry name" value="USP_2"/>
    <property type="match status" value="1"/>
</dbReference>
<dbReference type="Pfam" id="PF12796">
    <property type="entry name" value="Ank_2"/>
    <property type="match status" value="1"/>
</dbReference>
<dbReference type="InterPro" id="IPR028889">
    <property type="entry name" value="USP"/>
</dbReference>
<dbReference type="InterPro" id="IPR038765">
    <property type="entry name" value="Papain-like_cys_pep_sf"/>
</dbReference>
<keyword evidence="7" id="KW-1185">Reference proteome</keyword>
<dbReference type="PROSITE" id="PS50235">
    <property type="entry name" value="USP_3"/>
    <property type="match status" value="1"/>
</dbReference>
<keyword evidence="3" id="KW-0788">Thiol protease</keyword>
<keyword evidence="3 6" id="KW-0378">Hydrolase</keyword>
<dbReference type="GO" id="GO:0006508">
    <property type="term" value="P:proteolysis"/>
    <property type="evidence" value="ECO:0007669"/>
    <property type="project" value="UniProtKB-KW"/>
</dbReference>
<dbReference type="CDD" id="cd02674">
    <property type="entry name" value="Peptidase_C19R"/>
    <property type="match status" value="1"/>
</dbReference>
<dbReference type="PROSITE" id="PS00972">
    <property type="entry name" value="USP_1"/>
    <property type="match status" value="1"/>
</dbReference>
<feature type="region of interest" description="Disordered" evidence="4">
    <location>
        <begin position="333"/>
        <end position="358"/>
    </location>
</feature>
<dbReference type="SUPFAM" id="SSF48403">
    <property type="entry name" value="Ankyrin repeat"/>
    <property type="match status" value="1"/>
</dbReference>
<evidence type="ECO:0000256" key="2">
    <source>
        <dbReference type="PROSITE-ProRule" id="PRU00023"/>
    </source>
</evidence>
<dbReference type="Proteomes" id="UP000747542">
    <property type="component" value="Unassembled WGS sequence"/>
</dbReference>
<evidence type="ECO:0000313" key="7">
    <source>
        <dbReference type="Proteomes" id="UP000747542"/>
    </source>
</evidence>
<comment type="caution">
    <text evidence="6">The sequence shown here is derived from an EMBL/GenBank/DDBJ whole genome shotgun (WGS) entry which is preliminary data.</text>
</comment>
<evidence type="ECO:0000313" key="6">
    <source>
        <dbReference type="EMBL" id="KAG7166812.1"/>
    </source>
</evidence>
<dbReference type="InterPro" id="IPR018200">
    <property type="entry name" value="USP_CS"/>
</dbReference>
<dbReference type="AlphaFoldDB" id="A0A8J5JZE6"/>
<evidence type="ECO:0000256" key="1">
    <source>
        <dbReference type="ARBA" id="ARBA00009085"/>
    </source>
</evidence>
<dbReference type="Gene3D" id="1.20.120.330">
    <property type="entry name" value="Nucleotidyltransferases domain 2"/>
    <property type="match status" value="1"/>
</dbReference>
<keyword evidence="2" id="KW-0040">ANK repeat</keyword>
<dbReference type="Pfam" id="PF00023">
    <property type="entry name" value="Ank"/>
    <property type="match status" value="1"/>
</dbReference>
<dbReference type="EMBL" id="JAHLQT010022185">
    <property type="protein sequence ID" value="KAG7166812.1"/>
    <property type="molecule type" value="Genomic_DNA"/>
</dbReference>
<dbReference type="GO" id="GO:0005634">
    <property type="term" value="C:nucleus"/>
    <property type="evidence" value="ECO:0007669"/>
    <property type="project" value="TreeGrafter"/>
</dbReference>
<feature type="repeat" description="ANK" evidence="2">
    <location>
        <begin position="112"/>
        <end position="144"/>
    </location>
</feature>
<dbReference type="InterPro" id="IPR001394">
    <property type="entry name" value="Peptidase_C19_UCH"/>
</dbReference>
<dbReference type="PANTHER" id="PTHR24006:SF937">
    <property type="entry name" value="UBIQUITIN CARBOXYL-TERMINAL HYDROLASE"/>
    <property type="match status" value="1"/>
</dbReference>
<evidence type="ECO:0000256" key="3">
    <source>
        <dbReference type="RuleBase" id="RU366025"/>
    </source>
</evidence>
<proteinExistence type="inferred from homology"/>
<dbReference type="EC" id="3.4.19.12" evidence="3"/>
<feature type="repeat" description="ANK" evidence="2">
    <location>
        <begin position="42"/>
        <end position="74"/>
    </location>
</feature>
<evidence type="ECO:0000256" key="4">
    <source>
        <dbReference type="SAM" id="MobiDB-lite"/>
    </source>
</evidence>
<dbReference type="PANTHER" id="PTHR24006">
    <property type="entry name" value="UBIQUITIN CARBOXYL-TERMINAL HYDROLASE"/>
    <property type="match status" value="1"/>
</dbReference>
<dbReference type="Gene3D" id="3.90.70.10">
    <property type="entry name" value="Cysteine proteinases"/>
    <property type="match status" value="1"/>
</dbReference>